<evidence type="ECO:0000313" key="11">
    <source>
        <dbReference type="RefSeq" id="XP_012414209.1"/>
    </source>
</evidence>
<dbReference type="Proteomes" id="UP000248480">
    <property type="component" value="Unplaced"/>
</dbReference>
<keyword evidence="7" id="KW-0044">Antibiotic</keyword>
<evidence type="ECO:0000256" key="5">
    <source>
        <dbReference type="ARBA" id="ARBA00022729"/>
    </source>
</evidence>
<organism evidence="10 11">
    <name type="scientific">Trichechus manatus latirostris</name>
    <name type="common">Florida manatee</name>
    <dbReference type="NCBI Taxonomy" id="127582"/>
    <lineage>
        <taxon>Eukaryota</taxon>
        <taxon>Metazoa</taxon>
        <taxon>Chordata</taxon>
        <taxon>Craniata</taxon>
        <taxon>Vertebrata</taxon>
        <taxon>Euteleostomi</taxon>
        <taxon>Mammalia</taxon>
        <taxon>Eutheria</taxon>
        <taxon>Afrotheria</taxon>
        <taxon>Sirenia</taxon>
        <taxon>Trichechidae</taxon>
        <taxon>Trichechus</taxon>
    </lineage>
</organism>
<sequence length="127" mass="14301">MRRLFLALAALMLLPLVIPDYRGRKKCLNKGGRCKKRCNYGEMKAGNCKHRAVCCVPSKQDSRPQNPVLQTTPTSTPYFKATKIVVVDKTITPHSIYFEVNAKTEMMMTSDLELGTRSSLPQVHQTT</sequence>
<dbReference type="PANTHER" id="PTHR15001">
    <property type="entry name" value="BETA-DEFENSIN 123-RELATED"/>
    <property type="match status" value="1"/>
</dbReference>
<evidence type="ECO:0000256" key="7">
    <source>
        <dbReference type="ARBA" id="ARBA00023022"/>
    </source>
</evidence>
<evidence type="ECO:0000256" key="1">
    <source>
        <dbReference type="ARBA" id="ARBA00004613"/>
    </source>
</evidence>
<evidence type="ECO:0000256" key="4">
    <source>
        <dbReference type="ARBA" id="ARBA00022529"/>
    </source>
</evidence>
<comment type="subcellular location">
    <subcellularLocation>
        <location evidence="1">Secreted</location>
    </subcellularLocation>
</comment>
<proteinExistence type="inferred from homology"/>
<feature type="signal peptide" evidence="9">
    <location>
        <begin position="1"/>
        <end position="19"/>
    </location>
</feature>
<dbReference type="InParanoid" id="A0A2Y9G4A7"/>
<dbReference type="AlphaFoldDB" id="A0A2Y9G4A7"/>
<name>A0A2Y9G4A7_TRIMA</name>
<evidence type="ECO:0000256" key="6">
    <source>
        <dbReference type="ARBA" id="ARBA00022940"/>
    </source>
</evidence>
<keyword evidence="4" id="KW-0929">Antimicrobial</keyword>
<comment type="similarity">
    <text evidence="2">Belongs to the beta-defensin family.</text>
</comment>
<dbReference type="GO" id="GO:0005576">
    <property type="term" value="C:extracellular region"/>
    <property type="evidence" value="ECO:0007669"/>
    <property type="project" value="UniProtKB-SubCell"/>
</dbReference>
<keyword evidence="6" id="KW-0211">Defensin</keyword>
<evidence type="ECO:0000256" key="9">
    <source>
        <dbReference type="SAM" id="SignalP"/>
    </source>
</evidence>
<evidence type="ECO:0000313" key="10">
    <source>
        <dbReference type="Proteomes" id="UP000248480"/>
    </source>
</evidence>
<accession>A0A2Y9G4A7</accession>
<dbReference type="PANTHER" id="PTHR15001:SF7">
    <property type="entry name" value="DEFENSIN BETA 118"/>
    <property type="match status" value="1"/>
</dbReference>
<reference evidence="11" key="1">
    <citation type="submission" date="2025-08" db="UniProtKB">
        <authorList>
            <consortium name="RefSeq"/>
        </authorList>
    </citation>
    <scope>IDENTIFICATION</scope>
</reference>
<dbReference type="STRING" id="127582.A0A2Y9G4A7"/>
<dbReference type="GeneID" id="105756846"/>
<dbReference type="KEGG" id="tmu:105756846"/>
<keyword evidence="5 9" id="KW-0732">Signal</keyword>
<dbReference type="RefSeq" id="XP_012414209.1">
    <property type="nucleotide sequence ID" value="XM_012558755.2"/>
</dbReference>
<evidence type="ECO:0000256" key="8">
    <source>
        <dbReference type="ARBA" id="ARBA00023157"/>
    </source>
</evidence>
<gene>
    <name evidence="11" type="primary">LOC105756846</name>
</gene>
<dbReference type="GO" id="GO:0042742">
    <property type="term" value="P:defense response to bacterium"/>
    <property type="evidence" value="ECO:0007669"/>
    <property type="project" value="UniProtKB-KW"/>
</dbReference>
<dbReference type="InterPro" id="IPR050544">
    <property type="entry name" value="Beta-defensin"/>
</dbReference>
<protein>
    <submittedName>
        <fullName evidence="11">LOW QUALITY PROTEIN: beta-defensin 118-like</fullName>
    </submittedName>
</protein>
<feature type="chain" id="PRO_5032901581" evidence="9">
    <location>
        <begin position="20"/>
        <end position="127"/>
    </location>
</feature>
<keyword evidence="3" id="KW-0964">Secreted</keyword>
<evidence type="ECO:0000256" key="2">
    <source>
        <dbReference type="ARBA" id="ARBA00007371"/>
    </source>
</evidence>
<keyword evidence="10" id="KW-1185">Reference proteome</keyword>
<evidence type="ECO:0000256" key="3">
    <source>
        <dbReference type="ARBA" id="ARBA00022525"/>
    </source>
</evidence>
<keyword evidence="8" id="KW-1015">Disulfide bond</keyword>